<dbReference type="Proteomes" id="UP000053257">
    <property type="component" value="Unassembled WGS sequence"/>
</dbReference>
<evidence type="ECO:0000313" key="3">
    <source>
        <dbReference type="Proteomes" id="UP000053257"/>
    </source>
</evidence>
<name>A0A0C3RVM2_PHLG1</name>
<dbReference type="AlphaFoldDB" id="A0A0C3RVM2"/>
<dbReference type="EMBL" id="KN840545">
    <property type="protein sequence ID" value="KIP05366.1"/>
    <property type="molecule type" value="Genomic_DNA"/>
</dbReference>
<sequence>MVYLAGLDIHDLLRKLPLSHSQGVEGLVWLTTFAGVYRGFRSHSKTHRRLHGKHGSETGVSAPHADAGNIGERPPVPLLVKLLSPVVHVGIIITPAVYLVGTAYYRLEQPEWFSNWSLPDAGLTVGKFAALRTVACVANYGVLYLLKRVKQQIHVAAAAEKPTIPEEGPYSVVRHPMAAATVLGQVSYALMWWNSIPLAAAALSLLYLTVQIPHEEYVTEADLIKGPQYIEYKKKVTSRLIPYIW</sequence>
<reference evidence="2 3" key="1">
    <citation type="journal article" date="2014" name="PLoS Genet.">
        <title>Analysis of the Phlebiopsis gigantea genome, transcriptome and secretome provides insight into its pioneer colonization strategies of wood.</title>
        <authorList>
            <person name="Hori C."/>
            <person name="Ishida T."/>
            <person name="Igarashi K."/>
            <person name="Samejima M."/>
            <person name="Suzuki H."/>
            <person name="Master E."/>
            <person name="Ferreira P."/>
            <person name="Ruiz-Duenas F.J."/>
            <person name="Held B."/>
            <person name="Canessa P."/>
            <person name="Larrondo L.F."/>
            <person name="Schmoll M."/>
            <person name="Druzhinina I.S."/>
            <person name="Kubicek C.P."/>
            <person name="Gaskell J.A."/>
            <person name="Kersten P."/>
            <person name="St John F."/>
            <person name="Glasner J."/>
            <person name="Sabat G."/>
            <person name="Splinter BonDurant S."/>
            <person name="Syed K."/>
            <person name="Yadav J."/>
            <person name="Mgbeahuruike A.C."/>
            <person name="Kovalchuk A."/>
            <person name="Asiegbu F.O."/>
            <person name="Lackner G."/>
            <person name="Hoffmeister D."/>
            <person name="Rencoret J."/>
            <person name="Gutierrez A."/>
            <person name="Sun H."/>
            <person name="Lindquist E."/>
            <person name="Barry K."/>
            <person name="Riley R."/>
            <person name="Grigoriev I.V."/>
            <person name="Henrissat B."/>
            <person name="Kues U."/>
            <person name="Berka R.M."/>
            <person name="Martinez A.T."/>
            <person name="Covert S.F."/>
            <person name="Blanchette R.A."/>
            <person name="Cullen D."/>
        </authorList>
    </citation>
    <scope>NUCLEOTIDE SEQUENCE [LARGE SCALE GENOMIC DNA]</scope>
    <source>
        <strain evidence="2 3">11061_1 CR5-6</strain>
    </source>
</reference>
<proteinExistence type="predicted"/>
<evidence type="ECO:0000256" key="1">
    <source>
        <dbReference type="SAM" id="MobiDB-lite"/>
    </source>
</evidence>
<organism evidence="2 3">
    <name type="scientific">Phlebiopsis gigantea (strain 11061_1 CR5-6)</name>
    <name type="common">White-rot fungus</name>
    <name type="synonym">Peniophora gigantea</name>
    <dbReference type="NCBI Taxonomy" id="745531"/>
    <lineage>
        <taxon>Eukaryota</taxon>
        <taxon>Fungi</taxon>
        <taxon>Dikarya</taxon>
        <taxon>Basidiomycota</taxon>
        <taxon>Agaricomycotina</taxon>
        <taxon>Agaricomycetes</taxon>
        <taxon>Polyporales</taxon>
        <taxon>Phanerochaetaceae</taxon>
        <taxon>Phlebiopsis</taxon>
    </lineage>
</organism>
<protein>
    <recommendedName>
        <fullName evidence="4">Protein-S-isoprenylcysteine O-methyltransferase</fullName>
    </recommendedName>
</protein>
<dbReference type="HOGENOM" id="CLU_107690_0_0_1"/>
<dbReference type="GO" id="GO:0006656">
    <property type="term" value="P:phosphatidylcholine biosynthetic process"/>
    <property type="evidence" value="ECO:0007669"/>
    <property type="project" value="UniProtKB-UniPathway"/>
</dbReference>
<evidence type="ECO:0008006" key="4">
    <source>
        <dbReference type="Google" id="ProtNLM"/>
    </source>
</evidence>
<keyword evidence="3" id="KW-1185">Reference proteome</keyword>
<dbReference type="Gene3D" id="1.20.120.1630">
    <property type="match status" value="1"/>
</dbReference>
<dbReference type="UniPathway" id="UPA00753"/>
<dbReference type="OrthoDB" id="422086at2759"/>
<accession>A0A0C3RVM2</accession>
<feature type="region of interest" description="Disordered" evidence="1">
    <location>
        <begin position="47"/>
        <end position="69"/>
    </location>
</feature>
<gene>
    <name evidence="2" type="ORF">PHLGIDRAFT_119881</name>
</gene>
<dbReference type="STRING" id="745531.A0A0C3RVM2"/>
<evidence type="ECO:0000313" key="2">
    <source>
        <dbReference type="EMBL" id="KIP05366.1"/>
    </source>
</evidence>